<gene>
    <name evidence="2" type="ORF">D3H65_30930</name>
</gene>
<evidence type="ECO:0000256" key="1">
    <source>
        <dbReference type="SAM" id="SignalP"/>
    </source>
</evidence>
<evidence type="ECO:0000313" key="3">
    <source>
        <dbReference type="Proteomes" id="UP000263900"/>
    </source>
</evidence>
<proteinExistence type="predicted"/>
<dbReference type="AlphaFoldDB" id="A0A3B7MUD7"/>
<dbReference type="RefSeq" id="WP_119054015.1">
    <property type="nucleotide sequence ID" value="NZ_CP032157.1"/>
</dbReference>
<keyword evidence="3" id="KW-1185">Reference proteome</keyword>
<dbReference type="EMBL" id="CP032157">
    <property type="protein sequence ID" value="AXY78142.1"/>
    <property type="molecule type" value="Genomic_DNA"/>
</dbReference>
<feature type="signal peptide" evidence="1">
    <location>
        <begin position="1"/>
        <end position="23"/>
    </location>
</feature>
<reference evidence="2 3" key="1">
    <citation type="submission" date="2018-09" db="EMBL/GenBank/DDBJ databases">
        <title>Genome sequencing of strain 6GH32-13.</title>
        <authorList>
            <person name="Weon H.-Y."/>
            <person name="Heo J."/>
            <person name="Kwon S.-W."/>
        </authorList>
    </citation>
    <scope>NUCLEOTIDE SEQUENCE [LARGE SCALE GENOMIC DNA]</scope>
    <source>
        <strain evidence="2 3">5GH32-13</strain>
    </source>
</reference>
<name>A0A3B7MUD7_9BACT</name>
<dbReference type="Proteomes" id="UP000263900">
    <property type="component" value="Chromosome"/>
</dbReference>
<feature type="chain" id="PRO_5017732267" evidence="1">
    <location>
        <begin position="24"/>
        <end position="115"/>
    </location>
</feature>
<keyword evidence="1" id="KW-0732">Signal</keyword>
<dbReference type="KEGG" id="pseg:D3H65_30930"/>
<sequence>MKTRILLIAVLFAVCAFQKPVQSVDKPAMFKKLAWVDYCGYLSTGCPGGIVEIKIASDLSTAYVLAVTVGGVSVPFSVVSITPVSGSAGVFTVNINFQCGNNWTNYQGGAYTSPC</sequence>
<organism evidence="2 3">
    <name type="scientific">Paraflavitalea soli</name>
    <dbReference type="NCBI Taxonomy" id="2315862"/>
    <lineage>
        <taxon>Bacteria</taxon>
        <taxon>Pseudomonadati</taxon>
        <taxon>Bacteroidota</taxon>
        <taxon>Chitinophagia</taxon>
        <taxon>Chitinophagales</taxon>
        <taxon>Chitinophagaceae</taxon>
        <taxon>Paraflavitalea</taxon>
    </lineage>
</organism>
<evidence type="ECO:0000313" key="2">
    <source>
        <dbReference type="EMBL" id="AXY78142.1"/>
    </source>
</evidence>
<protein>
    <submittedName>
        <fullName evidence="2">Uncharacterized protein</fullName>
    </submittedName>
</protein>
<accession>A0A3B7MUD7</accession>